<evidence type="ECO:0000313" key="2">
    <source>
        <dbReference type="Proteomes" id="UP000315082"/>
    </source>
</evidence>
<evidence type="ECO:0000313" key="1">
    <source>
        <dbReference type="EMBL" id="QDV70124.1"/>
    </source>
</evidence>
<reference evidence="1 2" key="1">
    <citation type="submission" date="2019-02" db="EMBL/GenBank/DDBJ databases">
        <title>Deep-cultivation of Planctomycetes and their phenomic and genomic characterization uncovers novel biology.</title>
        <authorList>
            <person name="Wiegand S."/>
            <person name="Jogler M."/>
            <person name="Boedeker C."/>
            <person name="Pinto D."/>
            <person name="Vollmers J."/>
            <person name="Rivas-Marin E."/>
            <person name="Kohn T."/>
            <person name="Peeters S.H."/>
            <person name="Heuer A."/>
            <person name="Rast P."/>
            <person name="Oberbeckmann S."/>
            <person name="Bunk B."/>
            <person name="Jeske O."/>
            <person name="Meyerdierks A."/>
            <person name="Storesund J.E."/>
            <person name="Kallscheuer N."/>
            <person name="Luecker S."/>
            <person name="Lage O.M."/>
            <person name="Pohl T."/>
            <person name="Merkel B.J."/>
            <person name="Hornburger P."/>
            <person name="Mueller R.-W."/>
            <person name="Bruemmer F."/>
            <person name="Labrenz M."/>
            <person name="Spormann A.M."/>
            <person name="Op den Camp H."/>
            <person name="Overmann J."/>
            <person name="Amann R."/>
            <person name="Jetten M.S.M."/>
            <person name="Mascher T."/>
            <person name="Medema M.H."/>
            <person name="Devos D.P."/>
            <person name="Kaster A.-K."/>
            <person name="Ovreas L."/>
            <person name="Rohde M."/>
            <person name="Galperin M.Y."/>
            <person name="Jogler C."/>
        </authorList>
    </citation>
    <scope>NUCLEOTIDE SEQUENCE [LARGE SCALE GENOMIC DNA]</scope>
    <source>
        <strain evidence="1 2">Poly24</strain>
    </source>
</reference>
<gene>
    <name evidence="1" type="ORF">Poly24_38430</name>
</gene>
<accession>A0A518JX58</accession>
<organism evidence="1 2">
    <name type="scientific">Rosistilla carotiformis</name>
    <dbReference type="NCBI Taxonomy" id="2528017"/>
    <lineage>
        <taxon>Bacteria</taxon>
        <taxon>Pseudomonadati</taxon>
        <taxon>Planctomycetota</taxon>
        <taxon>Planctomycetia</taxon>
        <taxon>Pirellulales</taxon>
        <taxon>Pirellulaceae</taxon>
        <taxon>Rosistilla</taxon>
    </lineage>
</organism>
<sequence length="87" mass="9499">MSQSIETYDDAILSNLSGTLSPQAAEGILSLGFSEDQRRVMRLLAEKARAGELTEDEREQATSFERISSLLGILQSRARVALRNAGT</sequence>
<dbReference type="Proteomes" id="UP000315082">
    <property type="component" value="Chromosome"/>
</dbReference>
<dbReference type="EMBL" id="CP036348">
    <property type="protein sequence ID" value="QDV70124.1"/>
    <property type="molecule type" value="Genomic_DNA"/>
</dbReference>
<proteinExistence type="predicted"/>
<dbReference type="AlphaFoldDB" id="A0A518JX58"/>
<dbReference type="KEGG" id="rcf:Poly24_38430"/>
<protein>
    <submittedName>
        <fullName evidence="1">Uncharacterized protein</fullName>
    </submittedName>
</protein>
<dbReference type="OrthoDB" id="280806at2"/>
<keyword evidence="2" id="KW-1185">Reference proteome</keyword>
<dbReference type="RefSeq" id="WP_145098834.1">
    <property type="nucleotide sequence ID" value="NZ_CP036348.1"/>
</dbReference>
<name>A0A518JX58_9BACT</name>